<evidence type="ECO:0000256" key="5">
    <source>
        <dbReference type="SAM" id="SignalP"/>
    </source>
</evidence>
<proteinExistence type="inferred from homology"/>
<evidence type="ECO:0000256" key="2">
    <source>
        <dbReference type="ARBA" id="ARBA00022670"/>
    </source>
</evidence>
<dbReference type="GO" id="GO:0008234">
    <property type="term" value="F:cysteine-type peptidase activity"/>
    <property type="evidence" value="ECO:0007669"/>
    <property type="project" value="UniProtKB-KW"/>
</dbReference>
<keyword evidence="3" id="KW-0378">Hydrolase</keyword>
<comment type="similarity">
    <text evidence="1">Belongs to the peptidase C40 family.</text>
</comment>
<gene>
    <name evidence="7" type="ORF">FZ040_09060</name>
</gene>
<sequence length="236" mass="25644">MKKRWYGIGALLLGAAGLVASGSFGNDNPAASQVVQKSVKLVQAEAEAGRDMIKAPKAEAASQQADIETAVQWAMAIADDPSHGYSQGAENATASCPYTGSREGPDYDCSSLVYHALDHAGFPIIAAWRQNPDYYRLYNGKQETGDADTIWPDMQRIGGFTRYSWAAVKDNLKRGDILCKPDSHVAIYIGNGKTVEARGVNNPRGGSWRTGDQGGEIDYYSAYGRSWTEVYRYTGK</sequence>
<name>A0A5D6W262_9FIRM</name>
<dbReference type="OrthoDB" id="9809781at2"/>
<dbReference type="Pfam" id="PF00877">
    <property type="entry name" value="NLPC_P60"/>
    <property type="match status" value="1"/>
</dbReference>
<dbReference type="InterPro" id="IPR038765">
    <property type="entry name" value="Papain-like_cys_pep_sf"/>
</dbReference>
<dbReference type="GO" id="GO:0006508">
    <property type="term" value="P:proteolysis"/>
    <property type="evidence" value="ECO:0007669"/>
    <property type="project" value="UniProtKB-KW"/>
</dbReference>
<dbReference type="Gene3D" id="3.90.1720.10">
    <property type="entry name" value="endopeptidase domain like (from Nostoc punctiforme)"/>
    <property type="match status" value="1"/>
</dbReference>
<keyword evidence="4" id="KW-0788">Thiol protease</keyword>
<organism evidence="7 8">
    <name type="scientific">Selenomonas ruminis</name>
    <dbReference type="NCBI Taxonomy" id="2593411"/>
    <lineage>
        <taxon>Bacteria</taxon>
        <taxon>Bacillati</taxon>
        <taxon>Bacillota</taxon>
        <taxon>Negativicutes</taxon>
        <taxon>Selenomonadales</taxon>
        <taxon>Selenomonadaceae</taxon>
        <taxon>Selenomonas</taxon>
    </lineage>
</organism>
<evidence type="ECO:0000256" key="1">
    <source>
        <dbReference type="ARBA" id="ARBA00007074"/>
    </source>
</evidence>
<evidence type="ECO:0000256" key="4">
    <source>
        <dbReference type="ARBA" id="ARBA00022807"/>
    </source>
</evidence>
<feature type="chain" id="PRO_5038655784" evidence="5">
    <location>
        <begin position="26"/>
        <end position="236"/>
    </location>
</feature>
<evidence type="ECO:0000259" key="6">
    <source>
        <dbReference type="Pfam" id="PF00877"/>
    </source>
</evidence>
<dbReference type="SUPFAM" id="SSF54001">
    <property type="entry name" value="Cysteine proteinases"/>
    <property type="match status" value="1"/>
</dbReference>
<keyword evidence="8" id="KW-1185">Reference proteome</keyword>
<keyword evidence="2" id="KW-0645">Protease</keyword>
<feature type="signal peptide" evidence="5">
    <location>
        <begin position="1"/>
        <end position="25"/>
    </location>
</feature>
<reference evidence="7 8" key="1">
    <citation type="submission" date="2019-08" db="EMBL/GenBank/DDBJ databases">
        <title>Selenomonas sp. mPRGC5 and Selenomonas sp. mPRGC8 isolated from ruminal fluid of dairy goat (Capra hircus).</title>
        <authorList>
            <person name="Poothong S."/>
            <person name="Nuengjamnong C."/>
            <person name="Tanasupawat S."/>
        </authorList>
    </citation>
    <scope>NUCLEOTIDE SEQUENCE [LARGE SCALE GENOMIC DNA]</scope>
    <source>
        <strain evidence="8">mPRGC5</strain>
    </source>
</reference>
<dbReference type="EMBL" id="VTOY01000007">
    <property type="protein sequence ID" value="TYZ21927.1"/>
    <property type="molecule type" value="Genomic_DNA"/>
</dbReference>
<feature type="domain" description="NlpC/P60" evidence="6">
    <location>
        <begin position="100"/>
        <end position="198"/>
    </location>
</feature>
<dbReference type="Proteomes" id="UP000323646">
    <property type="component" value="Unassembled WGS sequence"/>
</dbReference>
<evidence type="ECO:0000313" key="7">
    <source>
        <dbReference type="EMBL" id="TYZ21927.1"/>
    </source>
</evidence>
<accession>A0A5D6W262</accession>
<protein>
    <submittedName>
        <fullName evidence="7">NlpC/P60 family protein</fullName>
    </submittedName>
</protein>
<keyword evidence="5" id="KW-0732">Signal</keyword>
<dbReference type="AlphaFoldDB" id="A0A5D6W262"/>
<dbReference type="RefSeq" id="WP_149171701.1">
    <property type="nucleotide sequence ID" value="NZ_VTOY01000007.1"/>
</dbReference>
<comment type="caution">
    <text evidence="7">The sequence shown here is derived from an EMBL/GenBank/DDBJ whole genome shotgun (WGS) entry which is preliminary data.</text>
</comment>
<dbReference type="InterPro" id="IPR000064">
    <property type="entry name" value="NLP_P60_dom"/>
</dbReference>
<evidence type="ECO:0000256" key="3">
    <source>
        <dbReference type="ARBA" id="ARBA00022801"/>
    </source>
</evidence>
<evidence type="ECO:0000313" key="8">
    <source>
        <dbReference type="Proteomes" id="UP000323646"/>
    </source>
</evidence>